<dbReference type="EMBL" id="CP066831">
    <property type="protein sequence ID" value="QQM46388.1"/>
    <property type="molecule type" value="Genomic_DNA"/>
</dbReference>
<dbReference type="EMBL" id="CP066831">
    <property type="protein sequence ID" value="QQM38054.1"/>
    <property type="molecule type" value="Genomic_DNA"/>
</dbReference>
<dbReference type="Proteomes" id="UP000595636">
    <property type="component" value="Chromosome"/>
</dbReference>
<evidence type="ECO:0000313" key="1">
    <source>
        <dbReference type="EMBL" id="QQM38054.1"/>
    </source>
</evidence>
<dbReference type="KEGG" id="slf:JEQ17_48010"/>
<dbReference type="KEGG" id="slf:JEQ17_00045"/>
<proteinExistence type="predicted"/>
<dbReference type="RefSeq" id="WP_200393218.1">
    <property type="nucleotide sequence ID" value="NZ_CP066831.1"/>
</dbReference>
<gene>
    <name evidence="1" type="ORF">JEQ17_00045</name>
    <name evidence="2" type="ORF">JEQ17_48010</name>
</gene>
<organism evidence="2 3">
    <name type="scientific">Streptomyces liliifuscus</name>
    <dbReference type="NCBI Taxonomy" id="2797636"/>
    <lineage>
        <taxon>Bacteria</taxon>
        <taxon>Bacillati</taxon>
        <taxon>Actinomycetota</taxon>
        <taxon>Actinomycetes</taxon>
        <taxon>Kitasatosporales</taxon>
        <taxon>Streptomycetaceae</taxon>
        <taxon>Streptomyces</taxon>
    </lineage>
</organism>
<accession>A0A7T7L4M2</accession>
<reference evidence="2 3" key="1">
    <citation type="submission" date="2020-12" db="EMBL/GenBank/DDBJ databases">
        <title>A novel species.</title>
        <authorList>
            <person name="Li K."/>
        </authorList>
    </citation>
    <scope>NUCLEOTIDE SEQUENCE [LARGE SCALE GENOMIC DNA]</scope>
    <source>
        <strain evidence="2 3">ZYC-3</strain>
    </source>
</reference>
<evidence type="ECO:0000313" key="2">
    <source>
        <dbReference type="EMBL" id="QQM46388.1"/>
    </source>
</evidence>
<protein>
    <submittedName>
        <fullName evidence="2">Uncharacterized protein</fullName>
    </submittedName>
</protein>
<sequence>MSGQPPYAVRLSPQAAKVLAELPEHAEEMLWDVLDAAAADPWGFPQWDAGDPEGEDVRIASVGQLSVIYFTNRPLRHLSVLDIVWFG</sequence>
<name>A0A7T7L4M2_9ACTN</name>
<evidence type="ECO:0000313" key="3">
    <source>
        <dbReference type="Proteomes" id="UP000595636"/>
    </source>
</evidence>
<keyword evidence="3" id="KW-1185">Reference proteome</keyword>
<dbReference type="AlphaFoldDB" id="A0A7T7L4M2"/>